<reference evidence="2" key="1">
    <citation type="submission" date="2020-01" db="EMBL/GenBank/DDBJ databases">
        <authorList>
            <person name="Mishra B."/>
        </authorList>
    </citation>
    <scope>NUCLEOTIDE SEQUENCE [LARGE SCALE GENOMIC DNA]</scope>
</reference>
<evidence type="ECO:0000256" key="1">
    <source>
        <dbReference type="SAM" id="MobiDB-lite"/>
    </source>
</evidence>
<dbReference type="EMBL" id="CACVBM020001402">
    <property type="protein sequence ID" value="CAA7048970.1"/>
    <property type="molecule type" value="Genomic_DNA"/>
</dbReference>
<organism evidence="2 3">
    <name type="scientific">Microthlaspi erraticum</name>
    <dbReference type="NCBI Taxonomy" id="1685480"/>
    <lineage>
        <taxon>Eukaryota</taxon>
        <taxon>Viridiplantae</taxon>
        <taxon>Streptophyta</taxon>
        <taxon>Embryophyta</taxon>
        <taxon>Tracheophyta</taxon>
        <taxon>Spermatophyta</taxon>
        <taxon>Magnoliopsida</taxon>
        <taxon>eudicotyledons</taxon>
        <taxon>Gunneridae</taxon>
        <taxon>Pentapetalae</taxon>
        <taxon>rosids</taxon>
        <taxon>malvids</taxon>
        <taxon>Brassicales</taxon>
        <taxon>Brassicaceae</taxon>
        <taxon>Coluteocarpeae</taxon>
        <taxon>Microthlaspi</taxon>
    </lineage>
</organism>
<protein>
    <submittedName>
        <fullName evidence="2">Uncharacterized protein</fullName>
    </submittedName>
</protein>
<evidence type="ECO:0000313" key="3">
    <source>
        <dbReference type="Proteomes" id="UP000467841"/>
    </source>
</evidence>
<feature type="compositionally biased region" description="Polar residues" evidence="1">
    <location>
        <begin position="43"/>
        <end position="62"/>
    </location>
</feature>
<feature type="region of interest" description="Disordered" evidence="1">
    <location>
        <begin position="15"/>
        <end position="149"/>
    </location>
</feature>
<feature type="compositionally biased region" description="Basic residues" evidence="1">
    <location>
        <begin position="91"/>
        <end position="101"/>
    </location>
</feature>
<gene>
    <name evidence="2" type="ORF">MERR_LOCUS36205</name>
</gene>
<proteinExistence type="predicted"/>
<feature type="compositionally biased region" description="Basic and acidic residues" evidence="1">
    <location>
        <begin position="127"/>
        <end position="141"/>
    </location>
</feature>
<dbReference type="Proteomes" id="UP000467841">
    <property type="component" value="Unassembled WGS sequence"/>
</dbReference>
<keyword evidence="3" id="KW-1185">Reference proteome</keyword>
<name>A0A6D2JXR1_9BRAS</name>
<sequence>MIKIVKTGPDGLIENRVRSAPADRGTTSASATHIIRVPPKSTADPSTDPGSMSRGRPNTFTRQAARDRTARGRQRLAAARTTHVPRPTYRPTRKLTPRRPRFIGQNLSSVRPRPNTKTRPRSFRPAVADHDPTTGRTDRPNVRSTRSRF</sequence>
<comment type="caution">
    <text evidence="2">The sequence shown here is derived from an EMBL/GenBank/DDBJ whole genome shotgun (WGS) entry which is preliminary data.</text>
</comment>
<evidence type="ECO:0000313" key="2">
    <source>
        <dbReference type="EMBL" id="CAA7048970.1"/>
    </source>
</evidence>
<dbReference type="AlphaFoldDB" id="A0A6D2JXR1"/>
<accession>A0A6D2JXR1</accession>